<dbReference type="AlphaFoldDB" id="A0AAJ6DC76"/>
<dbReference type="EMBL" id="CP122566">
    <property type="protein sequence ID" value="WGH92517.1"/>
    <property type="molecule type" value="Genomic_DNA"/>
</dbReference>
<keyword evidence="2" id="KW-0808">Transferase</keyword>
<dbReference type="InterPro" id="IPR016181">
    <property type="entry name" value="Acyl_CoA_acyltransferase"/>
</dbReference>
<dbReference type="Proteomes" id="UP001224674">
    <property type="component" value="Chromosome"/>
</dbReference>
<dbReference type="SUPFAM" id="SSF55729">
    <property type="entry name" value="Acyl-CoA N-acyltransferases (Nat)"/>
    <property type="match status" value="1"/>
</dbReference>
<keyword evidence="3" id="KW-1185">Reference proteome</keyword>
<sequence>MLDASLLPVENQNVRLRAIESDDAIAFAEGAADPVVRKYGHLPESEYTPTSVKKMIVREAVPGLTRGDLGVLAIADSFTDAFAGSLVIFNITELLGEVGFWIHPAYRGSGLSIAALNLAVRFARESGLQELTGRTVPENSASQRALVRAGFIFRRRGVGVAPSGDVSEFLSYYKSVD</sequence>
<dbReference type="InterPro" id="IPR051531">
    <property type="entry name" value="N-acetyltransferase"/>
</dbReference>
<evidence type="ECO:0000259" key="1">
    <source>
        <dbReference type="PROSITE" id="PS51186"/>
    </source>
</evidence>
<reference evidence="2 3" key="1">
    <citation type="submission" date="2023-03" db="EMBL/GenBank/DDBJ databases">
        <title>Complete genome sequences of several Auritidibacter ignavus strains isolated from ear infections.</title>
        <authorList>
            <person name="Baehr T."/>
            <person name="Baumhoegger A.M."/>
        </authorList>
    </citation>
    <scope>NUCLEOTIDE SEQUENCE [LARGE SCALE GENOMIC DNA]</scope>
    <source>
        <strain evidence="2 3">BABAE-6</strain>
    </source>
</reference>
<dbReference type="Pfam" id="PF13302">
    <property type="entry name" value="Acetyltransf_3"/>
    <property type="match status" value="1"/>
</dbReference>
<dbReference type="PROSITE" id="PS51186">
    <property type="entry name" value="GNAT"/>
    <property type="match status" value="1"/>
</dbReference>
<organism evidence="2 3">
    <name type="scientific">Auritidibacter ignavus</name>
    <dbReference type="NCBI Taxonomy" id="678932"/>
    <lineage>
        <taxon>Bacteria</taxon>
        <taxon>Bacillati</taxon>
        <taxon>Actinomycetota</taxon>
        <taxon>Actinomycetes</taxon>
        <taxon>Micrococcales</taxon>
        <taxon>Micrococcaceae</taxon>
        <taxon>Auritidibacter</taxon>
    </lineage>
</organism>
<name>A0AAJ6DC76_9MICC</name>
<evidence type="ECO:0000313" key="3">
    <source>
        <dbReference type="Proteomes" id="UP001224674"/>
    </source>
</evidence>
<proteinExistence type="predicted"/>
<accession>A0AAJ6DC76</accession>
<dbReference type="CDD" id="cd04301">
    <property type="entry name" value="NAT_SF"/>
    <property type="match status" value="1"/>
</dbReference>
<dbReference type="InterPro" id="IPR000182">
    <property type="entry name" value="GNAT_dom"/>
</dbReference>
<gene>
    <name evidence="2" type="ORF">QDX21_09375</name>
</gene>
<dbReference type="GO" id="GO:0016747">
    <property type="term" value="F:acyltransferase activity, transferring groups other than amino-acyl groups"/>
    <property type="evidence" value="ECO:0007669"/>
    <property type="project" value="InterPro"/>
</dbReference>
<dbReference type="Gene3D" id="3.40.630.30">
    <property type="match status" value="1"/>
</dbReference>
<dbReference type="RefSeq" id="WP_279674566.1">
    <property type="nucleotide sequence ID" value="NZ_CP122566.1"/>
</dbReference>
<feature type="domain" description="N-acetyltransferase" evidence="1">
    <location>
        <begin position="14"/>
        <end position="177"/>
    </location>
</feature>
<dbReference type="PANTHER" id="PTHR43792">
    <property type="entry name" value="GNAT FAMILY, PUTATIVE (AFU_ORTHOLOGUE AFUA_3G00765)-RELATED-RELATED"/>
    <property type="match status" value="1"/>
</dbReference>
<dbReference type="EC" id="2.-.-.-" evidence="2"/>
<evidence type="ECO:0000313" key="2">
    <source>
        <dbReference type="EMBL" id="WGH92517.1"/>
    </source>
</evidence>
<protein>
    <submittedName>
        <fullName evidence="2">GNAT family protein</fullName>
        <ecNumber evidence="2">2.-.-.-</ecNumber>
    </submittedName>
</protein>